<feature type="region of interest" description="Disordered" evidence="1">
    <location>
        <begin position="1"/>
        <end position="23"/>
    </location>
</feature>
<organism evidence="3 4">
    <name type="scientific">Lophium mytilinum</name>
    <dbReference type="NCBI Taxonomy" id="390894"/>
    <lineage>
        <taxon>Eukaryota</taxon>
        <taxon>Fungi</taxon>
        <taxon>Dikarya</taxon>
        <taxon>Ascomycota</taxon>
        <taxon>Pezizomycotina</taxon>
        <taxon>Dothideomycetes</taxon>
        <taxon>Pleosporomycetidae</taxon>
        <taxon>Mytilinidiales</taxon>
        <taxon>Mytilinidiaceae</taxon>
        <taxon>Lophium</taxon>
    </lineage>
</organism>
<dbReference type="EMBL" id="MU004183">
    <property type="protein sequence ID" value="KAF2500450.1"/>
    <property type="molecule type" value="Genomic_DNA"/>
</dbReference>
<dbReference type="InterPro" id="IPR013087">
    <property type="entry name" value="Znf_C2H2_type"/>
</dbReference>
<sequence>MPADNLRSPILARPEDANLSKPVRCDCGKSFITPAALRDHQRDSSKHKSPGLTEPSPATDLVTASTMPADNLRSPMLTRLEGKDSWMPVRCDCGKSFITPGALRDHQRDSPRHNPGLTESSPITALVTASTEAAATVYVLGLGMIPLSIENRTPDGTQYRRIEVSPTPAASSSTVAKGKGVKKQQSMQASKKQDTKKK</sequence>
<feature type="compositionally biased region" description="Basic and acidic residues" evidence="1">
    <location>
        <begin position="37"/>
        <end position="46"/>
    </location>
</feature>
<proteinExistence type="predicted"/>
<dbReference type="OrthoDB" id="3946315at2759"/>
<feature type="region of interest" description="Disordered" evidence="1">
    <location>
        <begin position="36"/>
        <end position="62"/>
    </location>
</feature>
<dbReference type="Gene3D" id="3.30.160.60">
    <property type="entry name" value="Classic Zinc Finger"/>
    <property type="match status" value="1"/>
</dbReference>
<evidence type="ECO:0000313" key="3">
    <source>
        <dbReference type="EMBL" id="KAF2500450.1"/>
    </source>
</evidence>
<evidence type="ECO:0000259" key="2">
    <source>
        <dbReference type="Pfam" id="PF00096"/>
    </source>
</evidence>
<dbReference type="AlphaFoldDB" id="A0A6A6R9H3"/>
<feature type="compositionally biased region" description="Low complexity" evidence="1">
    <location>
        <begin position="164"/>
        <end position="176"/>
    </location>
</feature>
<feature type="compositionally biased region" description="Basic and acidic residues" evidence="1">
    <location>
        <begin position="103"/>
        <end position="112"/>
    </location>
</feature>
<evidence type="ECO:0000256" key="1">
    <source>
        <dbReference type="SAM" id="MobiDB-lite"/>
    </source>
</evidence>
<feature type="region of interest" description="Disordered" evidence="1">
    <location>
        <begin position="100"/>
        <end position="120"/>
    </location>
</feature>
<evidence type="ECO:0000313" key="4">
    <source>
        <dbReference type="Proteomes" id="UP000799750"/>
    </source>
</evidence>
<dbReference type="Pfam" id="PF00096">
    <property type="entry name" value="zf-C2H2"/>
    <property type="match status" value="2"/>
</dbReference>
<name>A0A6A6R9H3_9PEZI</name>
<feature type="domain" description="C2H2-type" evidence="2">
    <location>
        <begin position="92"/>
        <end position="108"/>
    </location>
</feature>
<feature type="domain" description="C2H2-type" evidence="2">
    <location>
        <begin position="26"/>
        <end position="42"/>
    </location>
</feature>
<gene>
    <name evidence="3" type="ORF">BU16DRAFT_247247</name>
</gene>
<dbReference type="Proteomes" id="UP000799750">
    <property type="component" value="Unassembled WGS sequence"/>
</dbReference>
<accession>A0A6A6R9H3</accession>
<feature type="region of interest" description="Disordered" evidence="1">
    <location>
        <begin position="149"/>
        <end position="198"/>
    </location>
</feature>
<feature type="compositionally biased region" description="Basic and acidic residues" evidence="1">
    <location>
        <begin position="13"/>
        <end position="23"/>
    </location>
</feature>
<reference evidence="3" key="1">
    <citation type="journal article" date="2020" name="Stud. Mycol.">
        <title>101 Dothideomycetes genomes: a test case for predicting lifestyles and emergence of pathogens.</title>
        <authorList>
            <person name="Haridas S."/>
            <person name="Albert R."/>
            <person name="Binder M."/>
            <person name="Bloem J."/>
            <person name="Labutti K."/>
            <person name="Salamov A."/>
            <person name="Andreopoulos B."/>
            <person name="Baker S."/>
            <person name="Barry K."/>
            <person name="Bills G."/>
            <person name="Bluhm B."/>
            <person name="Cannon C."/>
            <person name="Castanera R."/>
            <person name="Culley D."/>
            <person name="Daum C."/>
            <person name="Ezra D."/>
            <person name="Gonzalez J."/>
            <person name="Henrissat B."/>
            <person name="Kuo A."/>
            <person name="Liang C."/>
            <person name="Lipzen A."/>
            <person name="Lutzoni F."/>
            <person name="Magnuson J."/>
            <person name="Mondo S."/>
            <person name="Nolan M."/>
            <person name="Ohm R."/>
            <person name="Pangilinan J."/>
            <person name="Park H.-J."/>
            <person name="Ramirez L."/>
            <person name="Alfaro M."/>
            <person name="Sun H."/>
            <person name="Tritt A."/>
            <person name="Yoshinaga Y."/>
            <person name="Zwiers L.-H."/>
            <person name="Turgeon B."/>
            <person name="Goodwin S."/>
            <person name="Spatafora J."/>
            <person name="Crous P."/>
            <person name="Grigoriev I."/>
        </authorList>
    </citation>
    <scope>NUCLEOTIDE SEQUENCE</scope>
    <source>
        <strain evidence="3">CBS 269.34</strain>
    </source>
</reference>
<keyword evidence="4" id="KW-1185">Reference proteome</keyword>
<protein>
    <recommendedName>
        <fullName evidence="2">C2H2-type domain-containing protein</fullName>
    </recommendedName>
</protein>